<dbReference type="RefSeq" id="WP_284202678.1">
    <property type="nucleotide sequence ID" value="NZ_BSPQ01000001.1"/>
</dbReference>
<name>A0ABQ6DX58_9GAMM</name>
<protein>
    <recommendedName>
        <fullName evidence="4">Cell division protein FtsL</fullName>
    </recommendedName>
</protein>
<organism evidence="2 3">
    <name type="scientific">Psychromonas marina</name>
    <dbReference type="NCBI Taxonomy" id="88364"/>
    <lineage>
        <taxon>Bacteria</taxon>
        <taxon>Pseudomonadati</taxon>
        <taxon>Pseudomonadota</taxon>
        <taxon>Gammaproteobacteria</taxon>
        <taxon>Alteromonadales</taxon>
        <taxon>Psychromonadaceae</taxon>
        <taxon>Psychromonas</taxon>
    </lineage>
</organism>
<keyword evidence="1" id="KW-0472">Membrane</keyword>
<keyword evidence="3" id="KW-1185">Reference proteome</keyword>
<keyword evidence="1" id="KW-0812">Transmembrane</keyword>
<proteinExistence type="predicted"/>
<comment type="caution">
    <text evidence="2">The sequence shown here is derived from an EMBL/GenBank/DDBJ whole genome shotgun (WGS) entry which is preliminary data.</text>
</comment>
<gene>
    <name evidence="2" type="ORF">GCM10007916_06320</name>
</gene>
<evidence type="ECO:0008006" key="4">
    <source>
        <dbReference type="Google" id="ProtNLM"/>
    </source>
</evidence>
<dbReference type="Proteomes" id="UP001157353">
    <property type="component" value="Unassembled WGS sequence"/>
</dbReference>
<evidence type="ECO:0000313" key="2">
    <source>
        <dbReference type="EMBL" id="GLS89565.1"/>
    </source>
</evidence>
<reference evidence="3" key="1">
    <citation type="journal article" date="2019" name="Int. J. Syst. Evol. Microbiol.">
        <title>The Global Catalogue of Microorganisms (GCM) 10K type strain sequencing project: providing services to taxonomists for standard genome sequencing and annotation.</title>
        <authorList>
            <consortium name="The Broad Institute Genomics Platform"/>
            <consortium name="The Broad Institute Genome Sequencing Center for Infectious Disease"/>
            <person name="Wu L."/>
            <person name="Ma J."/>
        </authorList>
    </citation>
    <scope>NUCLEOTIDE SEQUENCE [LARGE SCALE GENOMIC DNA]</scope>
    <source>
        <strain evidence="3">NBRC 103166</strain>
    </source>
</reference>
<sequence length="76" mass="8883">MKKKFTLHYDAALIIVLLFIVMISFAFFQQSQVNALTLENEKLQWQSVEDSFNLSSQEAYIKKLQAQLLLEESLKE</sequence>
<keyword evidence="1" id="KW-1133">Transmembrane helix</keyword>
<feature type="transmembrane region" description="Helical" evidence="1">
    <location>
        <begin position="7"/>
        <end position="28"/>
    </location>
</feature>
<accession>A0ABQ6DX58</accession>
<evidence type="ECO:0000313" key="3">
    <source>
        <dbReference type="Proteomes" id="UP001157353"/>
    </source>
</evidence>
<evidence type="ECO:0000256" key="1">
    <source>
        <dbReference type="SAM" id="Phobius"/>
    </source>
</evidence>
<dbReference type="EMBL" id="BSPQ01000001">
    <property type="protein sequence ID" value="GLS89565.1"/>
    <property type="molecule type" value="Genomic_DNA"/>
</dbReference>